<feature type="transmembrane region" description="Helical" evidence="1">
    <location>
        <begin position="36"/>
        <end position="54"/>
    </location>
</feature>
<keyword evidence="1" id="KW-0812">Transmembrane</keyword>
<dbReference type="InterPro" id="IPR050879">
    <property type="entry name" value="Acyltransferase_3"/>
</dbReference>
<keyword evidence="1" id="KW-0472">Membrane</keyword>
<name>A0A0F3KI47_9GAMM</name>
<dbReference type="GO" id="GO:0009103">
    <property type="term" value="P:lipopolysaccharide biosynthetic process"/>
    <property type="evidence" value="ECO:0007669"/>
    <property type="project" value="TreeGrafter"/>
</dbReference>
<dbReference type="Gene3D" id="1.25.40.340">
    <property type="match status" value="1"/>
</dbReference>
<dbReference type="InterPro" id="IPR004007">
    <property type="entry name" value="DhaL_dom"/>
</dbReference>
<dbReference type="GO" id="GO:0016020">
    <property type="term" value="C:membrane"/>
    <property type="evidence" value="ECO:0007669"/>
    <property type="project" value="TreeGrafter"/>
</dbReference>
<dbReference type="PATRIC" id="fig|345309.4.peg.2486"/>
<dbReference type="AlphaFoldDB" id="A0A0F3KI47"/>
<keyword evidence="4" id="KW-1185">Reference proteome</keyword>
<dbReference type="PANTHER" id="PTHR23028">
    <property type="entry name" value="ACETYLTRANSFERASE"/>
    <property type="match status" value="1"/>
</dbReference>
<dbReference type="SMART" id="SM01120">
    <property type="entry name" value="Dak2"/>
    <property type="match status" value="1"/>
</dbReference>
<gene>
    <name evidence="3" type="ORF">VI08_14410</name>
</gene>
<proteinExistence type="predicted"/>
<reference evidence="3 4" key="1">
    <citation type="submission" date="2015-03" db="EMBL/GenBank/DDBJ databases">
        <title>Draft genome sequence of Luteibacter yeojuensis strain SU11.</title>
        <authorList>
            <person name="Sulaiman J."/>
            <person name="Priya K."/>
            <person name="Chan K.-G."/>
        </authorList>
    </citation>
    <scope>NUCLEOTIDE SEQUENCE [LARGE SCALE GENOMIC DNA]</scope>
    <source>
        <strain evidence="3 4">SU11</strain>
    </source>
</reference>
<evidence type="ECO:0000256" key="1">
    <source>
        <dbReference type="SAM" id="Phobius"/>
    </source>
</evidence>
<comment type="caution">
    <text evidence="3">The sequence shown here is derived from an EMBL/GenBank/DDBJ whole genome shotgun (WGS) entry which is preliminary data.</text>
</comment>
<evidence type="ECO:0000259" key="2">
    <source>
        <dbReference type="SMART" id="SM01120"/>
    </source>
</evidence>
<dbReference type="GO" id="GO:0004371">
    <property type="term" value="F:glycerone kinase activity"/>
    <property type="evidence" value="ECO:0007669"/>
    <property type="project" value="InterPro"/>
</dbReference>
<evidence type="ECO:0000313" key="4">
    <source>
        <dbReference type="Proteomes" id="UP000033651"/>
    </source>
</evidence>
<dbReference type="Pfam" id="PF02734">
    <property type="entry name" value="Dak2"/>
    <property type="match status" value="1"/>
</dbReference>
<dbReference type="InterPro" id="IPR036117">
    <property type="entry name" value="DhaL_dom_sf"/>
</dbReference>
<evidence type="ECO:0000313" key="3">
    <source>
        <dbReference type="EMBL" id="KJV30935.1"/>
    </source>
</evidence>
<dbReference type="OrthoDB" id="9806345at2"/>
<sequence length="166" mass="17194">MHSQPLAYRPAIDGIRAIAVLGVVLYHAGFGPPGSFVGVDVFFVISGFLIITSMRKAIGGSSGPFYATGLMRAARELTDVAEPTPLQWCAALAGAADAIAELGGAKTGDRTMLDALSPPRRRCVKGGAGCGIGAVRGARGAAPRRTPRCRGNRHAEGARRARCLHG</sequence>
<dbReference type="GO" id="GO:0016747">
    <property type="term" value="F:acyltransferase activity, transferring groups other than amino-acyl groups"/>
    <property type="evidence" value="ECO:0007669"/>
    <property type="project" value="InterPro"/>
</dbReference>
<dbReference type="PANTHER" id="PTHR23028:SF53">
    <property type="entry name" value="ACYL_TRANSF_3 DOMAIN-CONTAINING PROTEIN"/>
    <property type="match status" value="1"/>
</dbReference>
<feature type="domain" description="DhaL" evidence="2">
    <location>
        <begin position="14"/>
        <end position="143"/>
    </location>
</feature>
<protein>
    <recommendedName>
        <fullName evidence="2">DhaL domain-containing protein</fullName>
    </recommendedName>
</protein>
<dbReference type="SUPFAM" id="SSF101473">
    <property type="entry name" value="DhaL-like"/>
    <property type="match status" value="1"/>
</dbReference>
<accession>A0A0F3KI47</accession>
<dbReference type="RefSeq" id="WP_045830300.1">
    <property type="nucleotide sequence ID" value="NZ_JZRB01000030.1"/>
</dbReference>
<dbReference type="EMBL" id="JZRB01000030">
    <property type="protein sequence ID" value="KJV30935.1"/>
    <property type="molecule type" value="Genomic_DNA"/>
</dbReference>
<organism evidence="3 4">
    <name type="scientific">Luteibacter yeojuensis</name>
    <dbReference type="NCBI Taxonomy" id="345309"/>
    <lineage>
        <taxon>Bacteria</taxon>
        <taxon>Pseudomonadati</taxon>
        <taxon>Pseudomonadota</taxon>
        <taxon>Gammaproteobacteria</taxon>
        <taxon>Lysobacterales</taxon>
        <taxon>Rhodanobacteraceae</taxon>
        <taxon>Luteibacter</taxon>
    </lineage>
</organism>
<dbReference type="Proteomes" id="UP000033651">
    <property type="component" value="Unassembled WGS sequence"/>
</dbReference>
<keyword evidence="1" id="KW-1133">Transmembrane helix</keyword>
<dbReference type="GO" id="GO:0006071">
    <property type="term" value="P:glycerol metabolic process"/>
    <property type="evidence" value="ECO:0007669"/>
    <property type="project" value="InterPro"/>
</dbReference>